<evidence type="ECO:0000256" key="1">
    <source>
        <dbReference type="SAM" id="MobiDB-lite"/>
    </source>
</evidence>
<gene>
    <name evidence="2" type="ORF">V4F39_07715</name>
</gene>
<dbReference type="EMBL" id="JAZIBG010000019">
    <property type="protein sequence ID" value="MEF7613793.1"/>
    <property type="molecule type" value="Genomic_DNA"/>
</dbReference>
<dbReference type="AlphaFoldDB" id="A0AAW9QBQ7"/>
<sequence length="61" mass="6314">MSSIFRLRSVTQIIGRGIPGCAEPVALPSGPPDGDELDQDSSGVVEIAMAIEANACNEQSL</sequence>
<protein>
    <submittedName>
        <fullName evidence="2">Uncharacterized protein</fullName>
    </submittedName>
</protein>
<reference evidence="2 3" key="1">
    <citation type="submission" date="2024-02" db="EMBL/GenBank/DDBJ databases">
        <title>Genome sequence of Aquincola sp. MAHUQ-54.</title>
        <authorList>
            <person name="Huq M.A."/>
        </authorList>
    </citation>
    <scope>NUCLEOTIDE SEQUENCE [LARGE SCALE GENOMIC DNA]</scope>
    <source>
        <strain evidence="2 3">MAHUQ-54</strain>
    </source>
</reference>
<proteinExistence type="predicted"/>
<name>A0AAW9QBQ7_9BURK</name>
<dbReference type="RefSeq" id="WP_332288729.1">
    <property type="nucleotide sequence ID" value="NZ_JAZIBG010000019.1"/>
</dbReference>
<feature type="region of interest" description="Disordered" evidence="1">
    <location>
        <begin position="21"/>
        <end position="40"/>
    </location>
</feature>
<organism evidence="2 3">
    <name type="scientific">Aquincola agrisoli</name>
    <dbReference type="NCBI Taxonomy" id="3119538"/>
    <lineage>
        <taxon>Bacteria</taxon>
        <taxon>Pseudomonadati</taxon>
        <taxon>Pseudomonadota</taxon>
        <taxon>Betaproteobacteria</taxon>
        <taxon>Burkholderiales</taxon>
        <taxon>Sphaerotilaceae</taxon>
        <taxon>Aquincola</taxon>
    </lineage>
</organism>
<dbReference type="Proteomes" id="UP001336250">
    <property type="component" value="Unassembled WGS sequence"/>
</dbReference>
<evidence type="ECO:0000313" key="3">
    <source>
        <dbReference type="Proteomes" id="UP001336250"/>
    </source>
</evidence>
<comment type="caution">
    <text evidence="2">The sequence shown here is derived from an EMBL/GenBank/DDBJ whole genome shotgun (WGS) entry which is preliminary data.</text>
</comment>
<accession>A0AAW9QBQ7</accession>
<evidence type="ECO:0000313" key="2">
    <source>
        <dbReference type="EMBL" id="MEF7613793.1"/>
    </source>
</evidence>
<keyword evidence="3" id="KW-1185">Reference proteome</keyword>